<evidence type="ECO:0000313" key="2">
    <source>
        <dbReference type="EMBL" id="KAF9508201.1"/>
    </source>
</evidence>
<feature type="region of interest" description="Disordered" evidence="1">
    <location>
        <begin position="233"/>
        <end position="260"/>
    </location>
</feature>
<feature type="region of interest" description="Disordered" evidence="1">
    <location>
        <begin position="50"/>
        <end position="76"/>
    </location>
</feature>
<feature type="region of interest" description="Disordered" evidence="1">
    <location>
        <begin position="310"/>
        <end position="339"/>
    </location>
</feature>
<organism evidence="2 3">
    <name type="scientific">Hydnum rufescens UP504</name>
    <dbReference type="NCBI Taxonomy" id="1448309"/>
    <lineage>
        <taxon>Eukaryota</taxon>
        <taxon>Fungi</taxon>
        <taxon>Dikarya</taxon>
        <taxon>Basidiomycota</taxon>
        <taxon>Agaricomycotina</taxon>
        <taxon>Agaricomycetes</taxon>
        <taxon>Cantharellales</taxon>
        <taxon>Hydnaceae</taxon>
        <taxon>Hydnum</taxon>
    </lineage>
</organism>
<name>A0A9P6ANT6_9AGAM</name>
<evidence type="ECO:0000256" key="1">
    <source>
        <dbReference type="SAM" id="MobiDB-lite"/>
    </source>
</evidence>
<feature type="region of interest" description="Disordered" evidence="1">
    <location>
        <begin position="102"/>
        <end position="130"/>
    </location>
</feature>
<accession>A0A9P6ANT6</accession>
<protein>
    <submittedName>
        <fullName evidence="2">Uncharacterized protein</fullName>
    </submittedName>
</protein>
<keyword evidence="3" id="KW-1185">Reference proteome</keyword>
<evidence type="ECO:0000313" key="3">
    <source>
        <dbReference type="Proteomes" id="UP000886523"/>
    </source>
</evidence>
<feature type="compositionally biased region" description="Low complexity" evidence="1">
    <location>
        <begin position="391"/>
        <end position="404"/>
    </location>
</feature>
<dbReference type="AlphaFoldDB" id="A0A9P6ANT6"/>
<feature type="compositionally biased region" description="Basic residues" evidence="1">
    <location>
        <begin position="19"/>
        <end position="30"/>
    </location>
</feature>
<feature type="compositionally biased region" description="Pro residues" evidence="1">
    <location>
        <begin position="117"/>
        <end position="130"/>
    </location>
</feature>
<feature type="compositionally biased region" description="Polar residues" evidence="1">
    <location>
        <begin position="406"/>
        <end position="416"/>
    </location>
</feature>
<feature type="compositionally biased region" description="Polar residues" evidence="1">
    <location>
        <begin position="50"/>
        <end position="60"/>
    </location>
</feature>
<dbReference type="Proteomes" id="UP000886523">
    <property type="component" value="Unassembled WGS sequence"/>
</dbReference>
<comment type="caution">
    <text evidence="2">The sequence shown here is derived from an EMBL/GenBank/DDBJ whole genome shotgun (WGS) entry which is preliminary data.</text>
</comment>
<gene>
    <name evidence="2" type="ORF">BS47DRAFT_243476</name>
</gene>
<reference evidence="2" key="1">
    <citation type="journal article" date="2020" name="Nat. Commun.">
        <title>Large-scale genome sequencing of mycorrhizal fungi provides insights into the early evolution of symbiotic traits.</title>
        <authorList>
            <person name="Miyauchi S."/>
            <person name="Kiss E."/>
            <person name="Kuo A."/>
            <person name="Drula E."/>
            <person name="Kohler A."/>
            <person name="Sanchez-Garcia M."/>
            <person name="Morin E."/>
            <person name="Andreopoulos B."/>
            <person name="Barry K.W."/>
            <person name="Bonito G."/>
            <person name="Buee M."/>
            <person name="Carver A."/>
            <person name="Chen C."/>
            <person name="Cichocki N."/>
            <person name="Clum A."/>
            <person name="Culley D."/>
            <person name="Crous P.W."/>
            <person name="Fauchery L."/>
            <person name="Girlanda M."/>
            <person name="Hayes R.D."/>
            <person name="Keri Z."/>
            <person name="LaButti K."/>
            <person name="Lipzen A."/>
            <person name="Lombard V."/>
            <person name="Magnuson J."/>
            <person name="Maillard F."/>
            <person name="Murat C."/>
            <person name="Nolan M."/>
            <person name="Ohm R.A."/>
            <person name="Pangilinan J."/>
            <person name="Pereira M.F."/>
            <person name="Perotto S."/>
            <person name="Peter M."/>
            <person name="Pfister S."/>
            <person name="Riley R."/>
            <person name="Sitrit Y."/>
            <person name="Stielow J.B."/>
            <person name="Szollosi G."/>
            <person name="Zifcakova L."/>
            <person name="Stursova M."/>
            <person name="Spatafora J.W."/>
            <person name="Tedersoo L."/>
            <person name="Vaario L.M."/>
            <person name="Yamada A."/>
            <person name="Yan M."/>
            <person name="Wang P."/>
            <person name="Xu J."/>
            <person name="Bruns T."/>
            <person name="Baldrian P."/>
            <person name="Vilgalys R."/>
            <person name="Dunand C."/>
            <person name="Henrissat B."/>
            <person name="Grigoriev I.V."/>
            <person name="Hibbett D."/>
            <person name="Nagy L.G."/>
            <person name="Martin F.M."/>
        </authorList>
    </citation>
    <scope>NUCLEOTIDE SEQUENCE</scope>
    <source>
        <strain evidence="2">UP504</strain>
    </source>
</reference>
<feature type="region of interest" description="Disordered" evidence="1">
    <location>
        <begin position="1"/>
        <end position="30"/>
    </location>
</feature>
<dbReference type="EMBL" id="MU129063">
    <property type="protein sequence ID" value="KAF9508201.1"/>
    <property type="molecule type" value="Genomic_DNA"/>
</dbReference>
<feature type="compositionally biased region" description="Basic and acidic residues" evidence="1">
    <location>
        <begin position="375"/>
        <end position="384"/>
    </location>
</feature>
<proteinExistence type="predicted"/>
<feature type="region of interest" description="Disordered" evidence="1">
    <location>
        <begin position="367"/>
        <end position="449"/>
    </location>
</feature>
<sequence>MLKPRRPSPPRVPSPYSTRNRRTPNLRARKANTAIDLPVIYNMAGIGNSPSSYPDESTPTAFHHGSAPIFDPNYQPTTSYAYQPSNLHQQREDSENALAKLDGLPPTGQLLFDPTYAFPPPPSYVPPSYPPPQRLIPPQHDEFGFPNPQSPLDAQAIHHSSPMAIVSADFSRENHQMHDPLVVGSYGSSHGDAPEYLSHDHQTPTEPTYALENWQSYAPHQEGNYVIGDHLQPQQTLHPTDPQVVPYHSSYDQHQHHPHSLQNDYTVDFHMHDVKSNHNPDFSGLASSYPPIKNGFTPVLPRSVVPTYSTVSSAASTPDPAPPPSTTTNNDFSPYLAVPQPQPARSLELGRMSIAGEFFEWNGAAASSPETIGESTHDSIHDEDLSQPISPYATPMAPQQQAPPLSTASSDHTGPQSPLDPHFPSDLSHHLAHSQPHHQEGMNPNSMASFTPLDFDFPRPSIVGLGSNFGFGSFGGSGAGSGLSAALGSAGFGSVFGSGSFGLGGRRLSRRASSWLRGSLAGDLAGVGLGEF</sequence>